<dbReference type="Gene3D" id="3.30.70.100">
    <property type="match status" value="1"/>
</dbReference>
<dbReference type="SUPFAM" id="SSF54909">
    <property type="entry name" value="Dimeric alpha+beta barrel"/>
    <property type="match status" value="1"/>
</dbReference>
<evidence type="ECO:0000313" key="3">
    <source>
        <dbReference type="Proteomes" id="UP000256257"/>
    </source>
</evidence>
<dbReference type="Proteomes" id="UP000256257">
    <property type="component" value="Unassembled WGS sequence"/>
</dbReference>
<comment type="caution">
    <text evidence="2">The sequence shown here is derived from an EMBL/GenBank/DDBJ whole genome shotgun (WGS) entry which is preliminary data.</text>
</comment>
<gene>
    <name evidence="2" type="ORF">DRF67_15345</name>
</gene>
<dbReference type="AlphaFoldDB" id="A0A3D9AXR4"/>
<dbReference type="OrthoDB" id="9809695at2"/>
<reference evidence="2 3" key="1">
    <citation type="submission" date="2018-06" db="EMBL/GenBank/DDBJ databases">
        <title>Novel Chryseobacterium species.</title>
        <authorList>
            <person name="Newman J."/>
            <person name="Hugo C."/>
            <person name="Oosthuizen L."/>
            <person name="Charimba G."/>
        </authorList>
    </citation>
    <scope>NUCLEOTIDE SEQUENCE [LARGE SCALE GENOMIC DNA]</scope>
    <source>
        <strain evidence="2 3">7_F195</strain>
    </source>
</reference>
<protein>
    <submittedName>
        <fullName evidence="2">NIPSNAP family containing protein</fullName>
    </submittedName>
</protein>
<keyword evidence="3" id="KW-1185">Reference proteome</keyword>
<organism evidence="2 3">
    <name type="scientific">Chryseobacterium pennipullorum</name>
    <dbReference type="NCBI Taxonomy" id="2258963"/>
    <lineage>
        <taxon>Bacteria</taxon>
        <taxon>Pseudomonadati</taxon>
        <taxon>Bacteroidota</taxon>
        <taxon>Flavobacteriia</taxon>
        <taxon>Flavobacteriales</taxon>
        <taxon>Weeksellaceae</taxon>
        <taxon>Chryseobacterium group</taxon>
        <taxon>Chryseobacterium</taxon>
    </lineage>
</organism>
<dbReference type="InterPro" id="IPR011008">
    <property type="entry name" value="Dimeric_a/b-barrel"/>
</dbReference>
<dbReference type="InterPro" id="IPR012577">
    <property type="entry name" value="NIPSNAP"/>
</dbReference>
<dbReference type="RefSeq" id="WP_115929180.1">
    <property type="nucleotide sequence ID" value="NZ_QNVV01000015.1"/>
</dbReference>
<dbReference type="EMBL" id="QNVV01000015">
    <property type="protein sequence ID" value="REC46128.1"/>
    <property type="molecule type" value="Genomic_DNA"/>
</dbReference>
<sequence>MKHLFIFLLVIISCFTFGQKLSQKPGFVQTGPIHQLRIYEIPKENKQVFLDRFRDHALRIMKKYGFTIVAIWESEFREKTEFVYLLEWKNEEAMKTGWEAFMGDKEWKDIKARTAKQYGNFVNDIEDRILKIENFSPEKKLLK</sequence>
<evidence type="ECO:0000259" key="1">
    <source>
        <dbReference type="Pfam" id="PF07978"/>
    </source>
</evidence>
<proteinExistence type="predicted"/>
<dbReference type="Pfam" id="PF07978">
    <property type="entry name" value="NIPSNAP"/>
    <property type="match status" value="1"/>
</dbReference>
<feature type="domain" description="NIPSNAP" evidence="1">
    <location>
        <begin position="35"/>
        <end position="137"/>
    </location>
</feature>
<evidence type="ECO:0000313" key="2">
    <source>
        <dbReference type="EMBL" id="REC46128.1"/>
    </source>
</evidence>
<name>A0A3D9AXR4_9FLAO</name>
<accession>A0A3D9AXR4</accession>